<dbReference type="PANTHER" id="PTHR11732">
    <property type="entry name" value="ALDO/KETO REDUCTASE"/>
    <property type="match status" value="1"/>
</dbReference>
<dbReference type="Proteomes" id="UP000054144">
    <property type="component" value="Unassembled WGS sequence"/>
</dbReference>
<keyword evidence="1" id="KW-0560">Oxidoreductase</keyword>
<feature type="active site" description="Proton donor" evidence="2">
    <location>
        <position position="63"/>
    </location>
</feature>
<dbReference type="InterPro" id="IPR036812">
    <property type="entry name" value="NAD(P)_OxRdtase_dom_sf"/>
</dbReference>
<evidence type="ECO:0000259" key="5">
    <source>
        <dbReference type="Pfam" id="PF00248"/>
    </source>
</evidence>
<dbReference type="PROSITE" id="PS00063">
    <property type="entry name" value="ALDOKETO_REDUCTASE_3"/>
    <property type="match status" value="1"/>
</dbReference>
<evidence type="ECO:0000256" key="2">
    <source>
        <dbReference type="PIRSR" id="PIRSR000097-1"/>
    </source>
</evidence>
<dbReference type="EMBL" id="KN881643">
    <property type="protein sequence ID" value="KIY52439.1"/>
    <property type="molecule type" value="Genomic_DNA"/>
</dbReference>
<dbReference type="PIRSF" id="PIRSF000097">
    <property type="entry name" value="AKR"/>
    <property type="match status" value="1"/>
</dbReference>
<dbReference type="InterPro" id="IPR020471">
    <property type="entry name" value="AKR"/>
</dbReference>
<feature type="site" description="Lowers pKa of active site Tyr" evidence="4">
    <location>
        <position position="88"/>
    </location>
</feature>
<dbReference type="FunFam" id="3.20.20.100:FF:000002">
    <property type="entry name" value="2,5-diketo-D-gluconic acid reductase A"/>
    <property type="match status" value="1"/>
</dbReference>
<evidence type="ECO:0000256" key="3">
    <source>
        <dbReference type="PIRSR" id="PIRSR000097-2"/>
    </source>
</evidence>
<dbReference type="Pfam" id="PF00248">
    <property type="entry name" value="Aldo_ket_red"/>
    <property type="match status" value="1"/>
</dbReference>
<dbReference type="PROSITE" id="PS00062">
    <property type="entry name" value="ALDOKETO_REDUCTASE_2"/>
    <property type="match status" value="1"/>
</dbReference>
<dbReference type="SUPFAM" id="SSF51430">
    <property type="entry name" value="NAD(P)-linked oxidoreductase"/>
    <property type="match status" value="1"/>
</dbReference>
<evidence type="ECO:0000313" key="6">
    <source>
        <dbReference type="EMBL" id="KIY52439.1"/>
    </source>
</evidence>
<proteinExistence type="predicted"/>
<dbReference type="InterPro" id="IPR023210">
    <property type="entry name" value="NADP_OxRdtase_dom"/>
</dbReference>
<protein>
    <submittedName>
        <fullName evidence="6">Aldo/keto reductase</fullName>
    </submittedName>
</protein>
<evidence type="ECO:0000256" key="4">
    <source>
        <dbReference type="PIRSR" id="PIRSR000097-3"/>
    </source>
</evidence>
<name>A0A0D7AL09_9AGAR</name>
<reference evidence="6 7" key="1">
    <citation type="journal article" date="2015" name="Fungal Genet. Biol.">
        <title>Evolution of novel wood decay mechanisms in Agaricales revealed by the genome sequences of Fistulina hepatica and Cylindrobasidium torrendii.</title>
        <authorList>
            <person name="Floudas D."/>
            <person name="Held B.W."/>
            <person name="Riley R."/>
            <person name="Nagy L.G."/>
            <person name="Koehler G."/>
            <person name="Ransdell A.S."/>
            <person name="Younus H."/>
            <person name="Chow J."/>
            <person name="Chiniquy J."/>
            <person name="Lipzen A."/>
            <person name="Tritt A."/>
            <person name="Sun H."/>
            <person name="Haridas S."/>
            <person name="LaButti K."/>
            <person name="Ohm R.A."/>
            <person name="Kues U."/>
            <person name="Blanchette R.A."/>
            <person name="Grigoriev I.V."/>
            <person name="Minto R.E."/>
            <person name="Hibbett D.S."/>
        </authorList>
    </citation>
    <scope>NUCLEOTIDE SEQUENCE [LARGE SCALE GENOMIC DNA]</scope>
    <source>
        <strain evidence="6 7">ATCC 64428</strain>
    </source>
</reference>
<dbReference type="InterPro" id="IPR018170">
    <property type="entry name" value="Aldo/ket_reductase_CS"/>
</dbReference>
<evidence type="ECO:0000313" key="7">
    <source>
        <dbReference type="Proteomes" id="UP000054144"/>
    </source>
</evidence>
<feature type="binding site" evidence="3">
    <location>
        <position position="121"/>
    </location>
    <ligand>
        <name>substrate</name>
    </ligand>
</feature>
<dbReference type="Gene3D" id="3.20.20.100">
    <property type="entry name" value="NADP-dependent oxidoreductase domain"/>
    <property type="match status" value="1"/>
</dbReference>
<dbReference type="AlphaFoldDB" id="A0A0D7AL09"/>
<dbReference type="GO" id="GO:0016616">
    <property type="term" value="F:oxidoreductase activity, acting on the CH-OH group of donors, NAD or NADP as acceptor"/>
    <property type="evidence" value="ECO:0007669"/>
    <property type="project" value="UniProtKB-ARBA"/>
</dbReference>
<accession>A0A0D7AL09</accession>
<feature type="domain" description="NADP-dependent oxidoreductase" evidence="5">
    <location>
        <begin position="39"/>
        <end position="287"/>
    </location>
</feature>
<gene>
    <name evidence="6" type="ORF">FISHEDRAFT_63802</name>
</gene>
<organism evidence="6 7">
    <name type="scientific">Fistulina hepatica ATCC 64428</name>
    <dbReference type="NCBI Taxonomy" id="1128425"/>
    <lineage>
        <taxon>Eukaryota</taxon>
        <taxon>Fungi</taxon>
        <taxon>Dikarya</taxon>
        <taxon>Basidiomycota</taxon>
        <taxon>Agaricomycotina</taxon>
        <taxon>Agaricomycetes</taxon>
        <taxon>Agaricomycetidae</taxon>
        <taxon>Agaricales</taxon>
        <taxon>Fistulinaceae</taxon>
        <taxon>Fistulina</taxon>
    </lineage>
</organism>
<dbReference type="CDD" id="cd19071">
    <property type="entry name" value="AKR_AKR1-5-like"/>
    <property type="match status" value="1"/>
</dbReference>
<keyword evidence="7" id="KW-1185">Reference proteome</keyword>
<evidence type="ECO:0000256" key="1">
    <source>
        <dbReference type="ARBA" id="ARBA00023002"/>
    </source>
</evidence>
<sequence>MTKHIGENTSSAVTLPTHYTLNSGDKIPSVALGVWKASPGNVGQAVKVALGAGYTHIDGAWIYGNEKEVGEAIRESGVAREDIWVTSKLWNTFHYPEDVERGLDESLGKLGLDYLDLYLVHWPVAFKKDGTPYDEELTAEPFPTWQKLEEMVEKGKVRNIGISNFNARRIEALLSHPDLKIKPAVLQVELSYWNPQSELITLAKSYGIAVEAYSPLGGDGMVGKTLSLPVVKHIAAKTGLTPAQVVISWHVQRGTVVLPKSVTPSRIEENLQVHALPQDLFDELEAAANAHEPFRTINPSQAWGLDFDVFDD</sequence>
<dbReference type="PRINTS" id="PR00069">
    <property type="entry name" value="ALDKETRDTASE"/>
</dbReference>
<dbReference type="OrthoDB" id="416253at2759"/>